<dbReference type="Gene3D" id="2.130.10.10">
    <property type="entry name" value="YVTN repeat-like/Quinoprotein amine dehydrogenase"/>
    <property type="match status" value="1"/>
</dbReference>
<protein>
    <recommendedName>
        <fullName evidence="3">SMP-30/Gluconolactonase/LRE-like region domain-containing protein</fullName>
    </recommendedName>
</protein>
<evidence type="ECO:0008006" key="3">
    <source>
        <dbReference type="Google" id="ProtNLM"/>
    </source>
</evidence>
<proteinExistence type="predicted"/>
<dbReference type="SUPFAM" id="SSF101898">
    <property type="entry name" value="NHL repeat"/>
    <property type="match status" value="1"/>
</dbReference>
<dbReference type="EMBL" id="JAGHKO010000001">
    <property type="protein sequence ID" value="MBO9198698.1"/>
    <property type="molecule type" value="Genomic_DNA"/>
</dbReference>
<sequence>MNLADNNYLLESQWNIQGHSYAKEINAHQAFIEEHGMPDWMGKEPADKRDELALEVLALLKKANREGTIDTFRASYPPAYAPFINIIQEQGQNIENLCYINEDTIAFVIGSAYEKRKAYVLTNRNIEKLSDSIRAIGRSHLNNIYAIAKTNSITTYKNWEGRKIFEFKLPPVVVLPISQLIPFNDGLSVLLISSEGIYLLTTQGHSMIHPVPDLEDKDWSSYIDMEHAALSYDNSLIVVGDQTSAHRILNRDGNHIATIDPHSSYPHYALFSKDGQQILLNSCHSCDGTTISVPATGIHTIKRGDDSHTIIDNSCRVYAAATTAEHYIFGDAHGNLQAFDKEGKKSWSYFIGSIITGMTLSEDEKTLWVASGSGMVHKLKLNGEQPDDHTIGNGNINEEFRVIFWKNEPEPLVW</sequence>
<evidence type="ECO:0000313" key="1">
    <source>
        <dbReference type="EMBL" id="MBO9198698.1"/>
    </source>
</evidence>
<dbReference type="Proteomes" id="UP000677244">
    <property type="component" value="Unassembled WGS sequence"/>
</dbReference>
<comment type="caution">
    <text evidence="1">The sequence shown here is derived from an EMBL/GenBank/DDBJ whole genome shotgun (WGS) entry which is preliminary data.</text>
</comment>
<organism evidence="1 2">
    <name type="scientific">Niastella soli</name>
    <dbReference type="NCBI Taxonomy" id="2821487"/>
    <lineage>
        <taxon>Bacteria</taxon>
        <taxon>Pseudomonadati</taxon>
        <taxon>Bacteroidota</taxon>
        <taxon>Chitinophagia</taxon>
        <taxon>Chitinophagales</taxon>
        <taxon>Chitinophagaceae</taxon>
        <taxon>Niastella</taxon>
    </lineage>
</organism>
<gene>
    <name evidence="1" type="ORF">J7I42_00395</name>
</gene>
<dbReference type="InterPro" id="IPR015943">
    <property type="entry name" value="WD40/YVTN_repeat-like_dom_sf"/>
</dbReference>
<dbReference type="RefSeq" id="WP_209136782.1">
    <property type="nucleotide sequence ID" value="NZ_JAGHKO010000001.1"/>
</dbReference>
<reference evidence="1 2" key="1">
    <citation type="submission" date="2021-03" db="EMBL/GenBank/DDBJ databases">
        <title>Assistant Professor.</title>
        <authorList>
            <person name="Huq M.A."/>
        </authorList>
    </citation>
    <scope>NUCLEOTIDE SEQUENCE [LARGE SCALE GENOMIC DNA]</scope>
    <source>
        <strain evidence="1 2">MAH-29</strain>
    </source>
</reference>
<evidence type="ECO:0000313" key="2">
    <source>
        <dbReference type="Proteomes" id="UP000677244"/>
    </source>
</evidence>
<accession>A0ABS3YLD6</accession>
<name>A0ABS3YLD6_9BACT</name>
<keyword evidence="2" id="KW-1185">Reference proteome</keyword>